<dbReference type="PROSITE" id="PS50238">
    <property type="entry name" value="RHOGAP"/>
    <property type="match status" value="1"/>
</dbReference>
<evidence type="ECO:0000259" key="5">
    <source>
        <dbReference type="PROSITE" id="PS50001"/>
    </source>
</evidence>
<keyword evidence="3" id="KW-0862">Zinc</keyword>
<evidence type="ECO:0000256" key="4">
    <source>
        <dbReference type="PROSITE-ProRule" id="PRU00191"/>
    </source>
</evidence>
<feature type="domain" description="SAM" evidence="7">
    <location>
        <begin position="23"/>
        <end position="86"/>
    </location>
</feature>
<dbReference type="Pfam" id="PF00130">
    <property type="entry name" value="C1_1"/>
    <property type="match status" value="1"/>
</dbReference>
<dbReference type="CDD" id="cd00159">
    <property type="entry name" value="RhoGAP"/>
    <property type="match status" value="1"/>
</dbReference>
<dbReference type="GO" id="GO:0005096">
    <property type="term" value="F:GTPase activator activity"/>
    <property type="evidence" value="ECO:0007669"/>
    <property type="project" value="UniProtKB-KW"/>
</dbReference>
<evidence type="ECO:0000313" key="11">
    <source>
        <dbReference type="Proteomes" id="UP000014760"/>
    </source>
</evidence>
<dbReference type="Pfam" id="PF00536">
    <property type="entry name" value="SAM_1"/>
    <property type="match status" value="1"/>
</dbReference>
<dbReference type="Gene3D" id="3.30.505.10">
    <property type="entry name" value="SH2 domain"/>
    <property type="match status" value="2"/>
</dbReference>
<sequence>MEAASASAAPNVTHSAETPVHAWSETNVIEWMAAVNLYRYAEVFKMHHINGQVLQSLDEDKLKSMKIGDDFHRKAILVSIDDLCGRSSDLQPYSSSLPPSGENLPDEGAAASDHKVSVHSFSSLQRCHMCNAFLHGITRQGLQCQDCGLCSHRQCAARGLPKCHRSELQLRRRPSFCLSAIFGRNLPDLFDPATEEAPKLISKCTRELERRAKETGIDLFDLYRKSSPAQDINTLKDAFNNEDVTAVDLTIFDATCIAGTIKKYLRELSDPVIPVRSYSEFVDAARTHATDDAQCQRALIALVAQMDDPFRLTLTHLMKHFCRCFQHQDMIGHQDTPTKLSQVFCHVILRPPWENIIEIVHNTEHHIRVFEQLLKGGDWGVPLPQFLLAPPLPPRPTRPSLGEPLAVPTRIEDADWYWGDISREEVNEKLRDAPDGTFLLRDASTKLHGDYTLTLRKGGTNKLIKIYHRENKYGFVEPLNFYSVIELINYYKQHSLEHYNKTLDVTLRYPVSRMMKDQIASNDVDLIKAQLLEHHKEYMKKTQLFDQHYDEHTKISQDLQLKHQALDAFKETVVVFEEQLKLHESFKKHATAHELSKLAENFALLQARLGAINDSKDGLDEDIRKQAARNRNYVADMNALKPEIKRLYKAREQLKKWLMDKGETQHHIDNLLEQIPTNECPHDDESTWFVECDRRDAEAMLSGKAEGTFIIRPSQTGAYALSIVAGNTIFHCVIHRKETGYGFAEPYFIHDSLRGLVLHYKQTSLVEHNDHLDTTLDFPINSPQPVGQYQVMGP</sequence>
<dbReference type="SUPFAM" id="SSF48350">
    <property type="entry name" value="GTPase activation domain, GAP"/>
    <property type="match status" value="1"/>
</dbReference>
<evidence type="ECO:0000259" key="7">
    <source>
        <dbReference type="PROSITE" id="PS50105"/>
    </source>
</evidence>
<dbReference type="PANTHER" id="PTHR46075">
    <property type="entry name" value="CHIMERIN FAMILY MEMBER"/>
    <property type="match status" value="1"/>
</dbReference>
<dbReference type="STRING" id="283909.R7TP28"/>
<dbReference type="InterPro" id="IPR008936">
    <property type="entry name" value="Rho_GTPase_activation_prot"/>
</dbReference>
<dbReference type="CDD" id="cd12923">
    <property type="entry name" value="iSH2_PI3K_IA_R"/>
    <property type="match status" value="1"/>
</dbReference>
<dbReference type="Gene3D" id="3.30.60.20">
    <property type="match status" value="1"/>
</dbReference>
<dbReference type="FunFam" id="3.30.505.10:FF:000017">
    <property type="entry name" value="Phosphatidylinositol 3-kinase regulatory subunit gamma b"/>
    <property type="match status" value="1"/>
</dbReference>
<dbReference type="FunFam" id="3.30.505.10:FF:000100">
    <property type="entry name" value="phosphatidylinositol 3-kinase regulatory subunit gamma"/>
    <property type="match status" value="1"/>
</dbReference>
<dbReference type="Gene3D" id="1.10.555.10">
    <property type="entry name" value="Rho GTPase activation protein"/>
    <property type="match status" value="1"/>
</dbReference>
<evidence type="ECO:0000256" key="2">
    <source>
        <dbReference type="ARBA" id="ARBA00022723"/>
    </source>
</evidence>
<feature type="domain" description="SH2" evidence="5">
    <location>
        <begin position="657"/>
        <end position="780"/>
    </location>
</feature>
<dbReference type="InterPro" id="IPR000980">
    <property type="entry name" value="SH2"/>
</dbReference>
<dbReference type="InterPro" id="IPR035022">
    <property type="entry name" value="PI3kinase_P85_nSH2"/>
</dbReference>
<keyword evidence="1" id="KW-0343">GTPase activation</keyword>
<dbReference type="SUPFAM" id="SSF57889">
    <property type="entry name" value="Cysteine-rich domain"/>
    <property type="match status" value="1"/>
</dbReference>
<dbReference type="PRINTS" id="PR00401">
    <property type="entry name" value="SH2DOMAIN"/>
</dbReference>
<evidence type="ECO:0000313" key="9">
    <source>
        <dbReference type="EMBL" id="ELT95404.1"/>
    </source>
</evidence>
<evidence type="ECO:0008006" key="12">
    <source>
        <dbReference type="Google" id="ProtNLM"/>
    </source>
</evidence>
<dbReference type="SUPFAM" id="SSF55550">
    <property type="entry name" value="SH2 domain"/>
    <property type="match status" value="2"/>
</dbReference>
<reference evidence="10" key="3">
    <citation type="submission" date="2015-06" db="UniProtKB">
        <authorList>
            <consortium name="EnsemblMetazoa"/>
        </authorList>
    </citation>
    <scope>IDENTIFICATION</scope>
</reference>
<dbReference type="InterPro" id="IPR000198">
    <property type="entry name" value="RhoGAP_dom"/>
</dbReference>
<dbReference type="FunCoup" id="R7TP28">
    <property type="interactions" value="268"/>
</dbReference>
<dbReference type="Gene3D" id="1.10.287.1490">
    <property type="match status" value="1"/>
</dbReference>
<dbReference type="InterPro" id="IPR046349">
    <property type="entry name" value="C1-like_sf"/>
</dbReference>
<keyword evidence="11" id="KW-1185">Reference proteome</keyword>
<dbReference type="InterPro" id="IPR032498">
    <property type="entry name" value="PI3K_P85_iSH2"/>
</dbReference>
<dbReference type="EMBL" id="KB309137">
    <property type="protein sequence ID" value="ELT95404.1"/>
    <property type="molecule type" value="Genomic_DNA"/>
</dbReference>
<dbReference type="Proteomes" id="UP000014760">
    <property type="component" value="Unassembled WGS sequence"/>
</dbReference>
<dbReference type="Pfam" id="PF16454">
    <property type="entry name" value="PI3K_P85_iSH2"/>
    <property type="match status" value="1"/>
</dbReference>
<keyword evidence="4" id="KW-0727">SH2 domain</keyword>
<dbReference type="PROSITE" id="PS00479">
    <property type="entry name" value="ZF_DAG_PE_1"/>
    <property type="match status" value="1"/>
</dbReference>
<reference evidence="9 11" key="2">
    <citation type="journal article" date="2013" name="Nature">
        <title>Insights into bilaterian evolution from three spiralian genomes.</title>
        <authorList>
            <person name="Simakov O."/>
            <person name="Marletaz F."/>
            <person name="Cho S.J."/>
            <person name="Edsinger-Gonzales E."/>
            <person name="Havlak P."/>
            <person name="Hellsten U."/>
            <person name="Kuo D.H."/>
            <person name="Larsson T."/>
            <person name="Lv J."/>
            <person name="Arendt D."/>
            <person name="Savage R."/>
            <person name="Osoegawa K."/>
            <person name="de Jong P."/>
            <person name="Grimwood J."/>
            <person name="Chapman J.A."/>
            <person name="Shapiro H."/>
            <person name="Aerts A."/>
            <person name="Otillar R.P."/>
            <person name="Terry A.Y."/>
            <person name="Boore J.L."/>
            <person name="Grigoriev I.V."/>
            <person name="Lindberg D.R."/>
            <person name="Seaver E.C."/>
            <person name="Weisblat D.A."/>
            <person name="Putnam N.H."/>
            <person name="Rokhsar D.S."/>
        </authorList>
    </citation>
    <scope>NUCLEOTIDE SEQUENCE</scope>
    <source>
        <strain evidence="9 11">I ESC-2004</strain>
    </source>
</reference>
<protein>
    <recommendedName>
        <fullName evidence="12">Phosphatidylinositol 3-kinase regulatory subunit alpha</fullName>
    </recommendedName>
</protein>
<evidence type="ECO:0000256" key="3">
    <source>
        <dbReference type="ARBA" id="ARBA00022833"/>
    </source>
</evidence>
<reference evidence="11" key="1">
    <citation type="submission" date="2012-12" db="EMBL/GenBank/DDBJ databases">
        <authorList>
            <person name="Hellsten U."/>
            <person name="Grimwood J."/>
            <person name="Chapman J.A."/>
            <person name="Shapiro H."/>
            <person name="Aerts A."/>
            <person name="Otillar R.P."/>
            <person name="Terry A.Y."/>
            <person name="Boore J.L."/>
            <person name="Simakov O."/>
            <person name="Marletaz F."/>
            <person name="Cho S.-J."/>
            <person name="Edsinger-Gonzales E."/>
            <person name="Havlak P."/>
            <person name="Kuo D.-H."/>
            <person name="Larsson T."/>
            <person name="Lv J."/>
            <person name="Arendt D."/>
            <person name="Savage R."/>
            <person name="Osoegawa K."/>
            <person name="de Jong P."/>
            <person name="Lindberg D.R."/>
            <person name="Seaver E.C."/>
            <person name="Weisblat D.A."/>
            <person name="Putnam N.H."/>
            <person name="Grigoriev I.V."/>
            <person name="Rokhsar D.S."/>
        </authorList>
    </citation>
    <scope>NUCLEOTIDE SEQUENCE</scope>
    <source>
        <strain evidence="11">I ESC-2004</strain>
    </source>
</reference>
<dbReference type="InterPro" id="IPR002219">
    <property type="entry name" value="PKC_DAG/PE"/>
</dbReference>
<dbReference type="InterPro" id="IPR036860">
    <property type="entry name" value="SH2_dom_sf"/>
</dbReference>
<name>R7TP28_CAPTE</name>
<dbReference type="InterPro" id="IPR001660">
    <property type="entry name" value="SAM"/>
</dbReference>
<feature type="domain" description="Phorbol-ester/DAG-type" evidence="6">
    <location>
        <begin position="113"/>
        <end position="163"/>
    </location>
</feature>
<proteinExistence type="predicted"/>
<dbReference type="GO" id="GO:0046872">
    <property type="term" value="F:metal ion binding"/>
    <property type="evidence" value="ECO:0007669"/>
    <property type="project" value="UniProtKB-KW"/>
</dbReference>
<feature type="domain" description="SH2" evidence="5">
    <location>
        <begin position="416"/>
        <end position="511"/>
    </location>
</feature>
<dbReference type="Pfam" id="PF00017">
    <property type="entry name" value="SH2"/>
    <property type="match status" value="2"/>
</dbReference>
<dbReference type="CDD" id="cd20830">
    <property type="entry name" value="C1_PIK3R-like_rpt2"/>
    <property type="match status" value="1"/>
</dbReference>
<keyword evidence="2" id="KW-0479">Metal-binding</keyword>
<dbReference type="PROSITE" id="PS50081">
    <property type="entry name" value="ZF_DAG_PE_2"/>
    <property type="match status" value="1"/>
</dbReference>
<accession>R7TP28</accession>
<dbReference type="SMART" id="SM00109">
    <property type="entry name" value="C1"/>
    <property type="match status" value="1"/>
</dbReference>
<evidence type="ECO:0000256" key="1">
    <source>
        <dbReference type="ARBA" id="ARBA00022468"/>
    </source>
</evidence>
<dbReference type="InterPro" id="IPR051854">
    <property type="entry name" value="Rho-type_GAP"/>
</dbReference>
<feature type="domain" description="Rho-GAP" evidence="8">
    <location>
        <begin position="184"/>
        <end position="381"/>
    </location>
</feature>
<gene>
    <name evidence="9" type="ORF">CAPTEDRAFT_179314</name>
</gene>
<dbReference type="SMART" id="SM00324">
    <property type="entry name" value="RhoGAP"/>
    <property type="match status" value="1"/>
</dbReference>
<dbReference type="PROSITE" id="PS50105">
    <property type="entry name" value="SAM_DOMAIN"/>
    <property type="match status" value="1"/>
</dbReference>
<dbReference type="SMART" id="SM00454">
    <property type="entry name" value="SAM"/>
    <property type="match status" value="1"/>
</dbReference>
<dbReference type="Gene3D" id="1.10.150.50">
    <property type="entry name" value="Transcription Factor, Ets-1"/>
    <property type="match status" value="1"/>
</dbReference>
<dbReference type="AlphaFoldDB" id="R7TP28"/>
<dbReference type="EMBL" id="AMQN01002403">
    <property type="status" value="NOT_ANNOTATED_CDS"/>
    <property type="molecule type" value="Genomic_DNA"/>
</dbReference>
<dbReference type="OrthoDB" id="3175255at2759"/>
<dbReference type="PROSITE" id="PS50001">
    <property type="entry name" value="SH2"/>
    <property type="match status" value="2"/>
</dbReference>
<dbReference type="SMART" id="SM00252">
    <property type="entry name" value="SH2"/>
    <property type="match status" value="2"/>
</dbReference>
<evidence type="ECO:0000259" key="8">
    <source>
        <dbReference type="PROSITE" id="PS50238"/>
    </source>
</evidence>
<dbReference type="SUPFAM" id="SSF47769">
    <property type="entry name" value="SAM/Pointed domain"/>
    <property type="match status" value="1"/>
</dbReference>
<evidence type="ECO:0000259" key="6">
    <source>
        <dbReference type="PROSITE" id="PS50081"/>
    </source>
</evidence>
<dbReference type="InterPro" id="IPR013761">
    <property type="entry name" value="SAM/pointed_sf"/>
</dbReference>
<dbReference type="PRINTS" id="PR00678">
    <property type="entry name" value="PI3KINASEP85"/>
</dbReference>
<organism evidence="9">
    <name type="scientific">Capitella teleta</name>
    <name type="common">Polychaete worm</name>
    <dbReference type="NCBI Taxonomy" id="283909"/>
    <lineage>
        <taxon>Eukaryota</taxon>
        <taxon>Metazoa</taxon>
        <taxon>Spiralia</taxon>
        <taxon>Lophotrochozoa</taxon>
        <taxon>Annelida</taxon>
        <taxon>Polychaeta</taxon>
        <taxon>Sedentaria</taxon>
        <taxon>Scolecida</taxon>
        <taxon>Capitellidae</taxon>
        <taxon>Capitella</taxon>
    </lineage>
</organism>
<evidence type="ECO:0000313" key="10">
    <source>
        <dbReference type="EnsemblMetazoa" id="CapteP179314"/>
    </source>
</evidence>
<dbReference type="EnsemblMetazoa" id="CapteT179314">
    <property type="protein sequence ID" value="CapteP179314"/>
    <property type="gene ID" value="CapteG179314"/>
</dbReference>
<dbReference type="CDD" id="cd09942">
    <property type="entry name" value="SH2_nSH2_p85_like"/>
    <property type="match status" value="1"/>
</dbReference>
<dbReference type="OMA" id="EMIDVQV"/>
<dbReference type="Pfam" id="PF00620">
    <property type="entry name" value="RhoGAP"/>
    <property type="match status" value="1"/>
</dbReference>
<dbReference type="PANTHER" id="PTHR46075:SF5">
    <property type="entry name" value="PHOSPHATIDYLINOSITOL 3-KINASE REGULATORY SUBUNIT ALPHA"/>
    <property type="match status" value="1"/>
</dbReference>
<dbReference type="HOGENOM" id="CLU_007031_0_0_1"/>
<dbReference type="GO" id="GO:0007165">
    <property type="term" value="P:signal transduction"/>
    <property type="evidence" value="ECO:0007669"/>
    <property type="project" value="InterPro"/>
</dbReference>